<dbReference type="AlphaFoldDB" id="A0A5B7HLN9"/>
<keyword evidence="2" id="KW-1185">Reference proteome</keyword>
<organism evidence="1 2">
    <name type="scientific">Portunus trituberculatus</name>
    <name type="common">Swimming crab</name>
    <name type="synonym">Neptunus trituberculatus</name>
    <dbReference type="NCBI Taxonomy" id="210409"/>
    <lineage>
        <taxon>Eukaryota</taxon>
        <taxon>Metazoa</taxon>
        <taxon>Ecdysozoa</taxon>
        <taxon>Arthropoda</taxon>
        <taxon>Crustacea</taxon>
        <taxon>Multicrustacea</taxon>
        <taxon>Malacostraca</taxon>
        <taxon>Eumalacostraca</taxon>
        <taxon>Eucarida</taxon>
        <taxon>Decapoda</taxon>
        <taxon>Pleocyemata</taxon>
        <taxon>Brachyura</taxon>
        <taxon>Eubrachyura</taxon>
        <taxon>Portunoidea</taxon>
        <taxon>Portunidae</taxon>
        <taxon>Portuninae</taxon>
        <taxon>Portunus</taxon>
    </lineage>
</organism>
<dbReference type="EMBL" id="VSRR010029524">
    <property type="protein sequence ID" value="MPC69494.1"/>
    <property type="molecule type" value="Genomic_DNA"/>
</dbReference>
<proteinExistence type="predicted"/>
<evidence type="ECO:0000313" key="1">
    <source>
        <dbReference type="EMBL" id="MPC69494.1"/>
    </source>
</evidence>
<sequence length="61" mass="7302">MDALFCYTVMQKEFSKKKCQTIMLQFFKKTPVEDVVLREDVDDYVEVEEAEEKQMDDDNLD</sequence>
<accession>A0A5B7HLN9</accession>
<protein>
    <submittedName>
        <fullName evidence="1">Uncharacterized protein</fullName>
    </submittedName>
</protein>
<dbReference type="Proteomes" id="UP000324222">
    <property type="component" value="Unassembled WGS sequence"/>
</dbReference>
<name>A0A5B7HLN9_PORTR</name>
<gene>
    <name evidence="1" type="ORF">E2C01_063720</name>
</gene>
<reference evidence="1 2" key="1">
    <citation type="submission" date="2019-05" db="EMBL/GenBank/DDBJ databases">
        <title>Another draft genome of Portunus trituberculatus and its Hox gene families provides insights of decapod evolution.</title>
        <authorList>
            <person name="Jeong J.-H."/>
            <person name="Song I."/>
            <person name="Kim S."/>
            <person name="Choi T."/>
            <person name="Kim D."/>
            <person name="Ryu S."/>
            <person name="Kim W."/>
        </authorList>
    </citation>
    <scope>NUCLEOTIDE SEQUENCE [LARGE SCALE GENOMIC DNA]</scope>
    <source>
        <tissue evidence="1">Muscle</tissue>
    </source>
</reference>
<evidence type="ECO:0000313" key="2">
    <source>
        <dbReference type="Proteomes" id="UP000324222"/>
    </source>
</evidence>
<comment type="caution">
    <text evidence="1">The sequence shown here is derived from an EMBL/GenBank/DDBJ whole genome shotgun (WGS) entry which is preliminary data.</text>
</comment>